<protein>
    <submittedName>
        <fullName evidence="6">DNA-binding NarL/FixJ family response regulator</fullName>
    </submittedName>
</protein>
<evidence type="ECO:0000313" key="7">
    <source>
        <dbReference type="Proteomes" id="UP000559182"/>
    </source>
</evidence>
<comment type="caution">
    <text evidence="6">The sequence shown here is derived from an EMBL/GenBank/DDBJ whole genome shotgun (WGS) entry which is preliminary data.</text>
</comment>
<dbReference type="InterPro" id="IPR000792">
    <property type="entry name" value="Tscrpt_reg_LuxR_C"/>
</dbReference>
<dbReference type="SMART" id="SM00421">
    <property type="entry name" value="HTH_LUXR"/>
    <property type="match status" value="1"/>
</dbReference>
<dbReference type="CDD" id="cd17535">
    <property type="entry name" value="REC_NarL-like"/>
    <property type="match status" value="1"/>
</dbReference>
<keyword evidence="1 3" id="KW-0597">Phosphoprotein</keyword>
<proteinExistence type="predicted"/>
<feature type="domain" description="Response regulatory" evidence="5">
    <location>
        <begin position="13"/>
        <end position="129"/>
    </location>
</feature>
<dbReference type="PROSITE" id="PS50110">
    <property type="entry name" value="RESPONSE_REGULATORY"/>
    <property type="match status" value="1"/>
</dbReference>
<dbReference type="PANTHER" id="PTHR43214:SF42">
    <property type="entry name" value="TRANSCRIPTIONAL REGULATORY PROTEIN DESR"/>
    <property type="match status" value="1"/>
</dbReference>
<dbReference type="InterPro" id="IPR011006">
    <property type="entry name" value="CheY-like_superfamily"/>
</dbReference>
<keyword evidence="2 6" id="KW-0238">DNA-binding</keyword>
<dbReference type="GO" id="GO:0006355">
    <property type="term" value="P:regulation of DNA-templated transcription"/>
    <property type="evidence" value="ECO:0007669"/>
    <property type="project" value="InterPro"/>
</dbReference>
<dbReference type="CDD" id="cd06170">
    <property type="entry name" value="LuxR_C_like"/>
    <property type="match status" value="1"/>
</dbReference>
<dbReference type="AlphaFoldDB" id="A0A839N8C3"/>
<accession>A0A839N8C3</accession>
<reference evidence="6 7" key="1">
    <citation type="submission" date="2020-08" db="EMBL/GenBank/DDBJ databases">
        <title>Sequencing the genomes of 1000 actinobacteria strains.</title>
        <authorList>
            <person name="Klenk H.-P."/>
        </authorList>
    </citation>
    <scope>NUCLEOTIDE SEQUENCE [LARGE SCALE GENOMIC DNA]</scope>
    <source>
        <strain evidence="6 7">DSM 105369</strain>
    </source>
</reference>
<evidence type="ECO:0000313" key="6">
    <source>
        <dbReference type="EMBL" id="MBB2893487.1"/>
    </source>
</evidence>
<dbReference type="Gene3D" id="3.40.50.2300">
    <property type="match status" value="1"/>
</dbReference>
<dbReference type="Pfam" id="PF00196">
    <property type="entry name" value="GerE"/>
    <property type="match status" value="1"/>
</dbReference>
<evidence type="ECO:0000256" key="3">
    <source>
        <dbReference type="PROSITE-ProRule" id="PRU00169"/>
    </source>
</evidence>
<evidence type="ECO:0000259" key="4">
    <source>
        <dbReference type="PROSITE" id="PS50043"/>
    </source>
</evidence>
<dbReference type="GO" id="GO:0003677">
    <property type="term" value="F:DNA binding"/>
    <property type="evidence" value="ECO:0007669"/>
    <property type="project" value="UniProtKB-KW"/>
</dbReference>
<dbReference type="RefSeq" id="WP_221185658.1">
    <property type="nucleotide sequence ID" value="NZ_JACHVQ010000003.1"/>
</dbReference>
<dbReference type="InterPro" id="IPR001789">
    <property type="entry name" value="Sig_transdc_resp-reg_receiver"/>
</dbReference>
<dbReference type="GO" id="GO:0000160">
    <property type="term" value="P:phosphorelay signal transduction system"/>
    <property type="evidence" value="ECO:0007669"/>
    <property type="project" value="InterPro"/>
</dbReference>
<dbReference type="PANTHER" id="PTHR43214">
    <property type="entry name" value="TWO-COMPONENT RESPONSE REGULATOR"/>
    <property type="match status" value="1"/>
</dbReference>
<evidence type="ECO:0000259" key="5">
    <source>
        <dbReference type="PROSITE" id="PS50110"/>
    </source>
</evidence>
<feature type="modified residue" description="4-aspartylphosphate" evidence="3">
    <location>
        <position position="64"/>
    </location>
</feature>
<dbReference type="InterPro" id="IPR058245">
    <property type="entry name" value="NreC/VraR/RcsB-like_REC"/>
</dbReference>
<dbReference type="InterPro" id="IPR039420">
    <property type="entry name" value="WalR-like"/>
</dbReference>
<name>A0A839N8C3_9MICO</name>
<dbReference type="PROSITE" id="PS50043">
    <property type="entry name" value="HTH_LUXR_2"/>
    <property type="match status" value="1"/>
</dbReference>
<gene>
    <name evidence="6" type="ORF">FHU39_003518</name>
</gene>
<dbReference type="PRINTS" id="PR00038">
    <property type="entry name" value="HTHLUXR"/>
</dbReference>
<keyword evidence="7" id="KW-1185">Reference proteome</keyword>
<evidence type="ECO:0000256" key="1">
    <source>
        <dbReference type="ARBA" id="ARBA00022553"/>
    </source>
</evidence>
<dbReference type="SUPFAM" id="SSF52172">
    <property type="entry name" value="CheY-like"/>
    <property type="match status" value="1"/>
</dbReference>
<dbReference type="EMBL" id="JACHVQ010000003">
    <property type="protein sequence ID" value="MBB2893487.1"/>
    <property type="molecule type" value="Genomic_DNA"/>
</dbReference>
<dbReference type="InterPro" id="IPR016032">
    <property type="entry name" value="Sig_transdc_resp-reg_C-effctor"/>
</dbReference>
<feature type="domain" description="HTH luxR-type" evidence="4">
    <location>
        <begin position="150"/>
        <end position="215"/>
    </location>
</feature>
<sequence length="217" mass="22625">MAAAGHVTGGTVTVYVVDDHPLVSGGVETLFAHAPDLQVVGRAATSDAAIPEVGRLRPQVVLLDLSMPGTTGSEAVRPLLAASPGSHVVIFTAYSDHPAVGRALAAGAHGALLKDAASGDLVSGLRRICAGEVVLDPRLDPTGSVGELQEALRAAGITEREYDVLLQVARGRTNPEIGEVLGITRNTVKAYLQSCMRKLGARNRIEVITRASEKRLL</sequence>
<dbReference type="SMART" id="SM00448">
    <property type="entry name" value="REC"/>
    <property type="match status" value="1"/>
</dbReference>
<evidence type="ECO:0000256" key="2">
    <source>
        <dbReference type="ARBA" id="ARBA00023125"/>
    </source>
</evidence>
<dbReference type="Pfam" id="PF00072">
    <property type="entry name" value="Response_reg"/>
    <property type="match status" value="1"/>
</dbReference>
<dbReference type="SUPFAM" id="SSF46894">
    <property type="entry name" value="C-terminal effector domain of the bipartite response regulators"/>
    <property type="match status" value="1"/>
</dbReference>
<dbReference type="Proteomes" id="UP000559182">
    <property type="component" value="Unassembled WGS sequence"/>
</dbReference>
<organism evidence="6 7">
    <name type="scientific">Flexivirga oryzae</name>
    <dbReference type="NCBI Taxonomy" id="1794944"/>
    <lineage>
        <taxon>Bacteria</taxon>
        <taxon>Bacillati</taxon>
        <taxon>Actinomycetota</taxon>
        <taxon>Actinomycetes</taxon>
        <taxon>Micrococcales</taxon>
        <taxon>Dermacoccaceae</taxon>
        <taxon>Flexivirga</taxon>
    </lineage>
</organism>